<keyword evidence="5 9" id="KW-0627">Porphyrin biosynthesis</keyword>
<proteinExistence type="inferred from homology"/>
<evidence type="ECO:0000313" key="11">
    <source>
        <dbReference type="EMBL" id="MBP2295650.1"/>
    </source>
</evidence>
<comment type="catalytic activity">
    <reaction evidence="8 9">
        <text>hydroxymethylbilane = uroporphyrinogen III + H2O</text>
        <dbReference type="Rhea" id="RHEA:18965"/>
        <dbReference type="ChEBI" id="CHEBI:15377"/>
        <dbReference type="ChEBI" id="CHEBI:57308"/>
        <dbReference type="ChEBI" id="CHEBI:57845"/>
        <dbReference type="EC" id="4.2.1.75"/>
    </reaction>
</comment>
<comment type="function">
    <text evidence="6 9">Catalyzes cyclization of the linear tetrapyrrole, hydroxymethylbilane, to the macrocyclic uroporphyrinogen III.</text>
</comment>
<dbReference type="Proteomes" id="UP000781958">
    <property type="component" value="Unassembled WGS sequence"/>
</dbReference>
<evidence type="ECO:0000313" key="12">
    <source>
        <dbReference type="Proteomes" id="UP000781958"/>
    </source>
</evidence>
<dbReference type="PANTHER" id="PTHR38042">
    <property type="entry name" value="UROPORPHYRINOGEN-III SYNTHASE, CHLOROPLASTIC"/>
    <property type="match status" value="1"/>
</dbReference>
<name>A0ABS4SSV8_9PROT</name>
<evidence type="ECO:0000256" key="3">
    <source>
        <dbReference type="ARBA" id="ARBA00013109"/>
    </source>
</evidence>
<gene>
    <name evidence="11" type="ORF">J2851_005461</name>
</gene>
<keyword evidence="12" id="KW-1185">Reference proteome</keyword>
<evidence type="ECO:0000256" key="8">
    <source>
        <dbReference type="ARBA" id="ARBA00048617"/>
    </source>
</evidence>
<evidence type="ECO:0000256" key="4">
    <source>
        <dbReference type="ARBA" id="ARBA00023239"/>
    </source>
</evidence>
<dbReference type="PANTHER" id="PTHR38042:SF1">
    <property type="entry name" value="UROPORPHYRINOGEN-III SYNTHASE, CHLOROPLASTIC"/>
    <property type="match status" value="1"/>
</dbReference>
<dbReference type="InterPro" id="IPR036108">
    <property type="entry name" value="4pyrrol_syn_uPrphyn_synt_sf"/>
</dbReference>
<organism evidence="11 12">
    <name type="scientific">Azospirillum rugosum</name>
    <dbReference type="NCBI Taxonomy" id="416170"/>
    <lineage>
        <taxon>Bacteria</taxon>
        <taxon>Pseudomonadati</taxon>
        <taxon>Pseudomonadota</taxon>
        <taxon>Alphaproteobacteria</taxon>
        <taxon>Rhodospirillales</taxon>
        <taxon>Azospirillaceae</taxon>
        <taxon>Azospirillum</taxon>
    </lineage>
</organism>
<dbReference type="EMBL" id="JAGINP010000023">
    <property type="protein sequence ID" value="MBP2295650.1"/>
    <property type="molecule type" value="Genomic_DNA"/>
</dbReference>
<dbReference type="EC" id="4.2.1.75" evidence="3 9"/>
<evidence type="ECO:0000256" key="1">
    <source>
        <dbReference type="ARBA" id="ARBA00004772"/>
    </source>
</evidence>
<protein>
    <recommendedName>
        <fullName evidence="7 9">Uroporphyrinogen-III synthase</fullName>
        <ecNumber evidence="3 9">4.2.1.75</ecNumber>
    </recommendedName>
</protein>
<sequence>MAEAIWRATRRPHLLVTRPAEDAEPLAARLRADGFDVSIEPMLDIVQRDGPDLDLDGVQALLFTSANGVRSYARRTGRRDRPAYAVGDATAAAARAAGFHHVESASGDVYALAALVRARCAPDAGALLHVAGSKVAGDLSGLLTEAGFLVRRETLYDAVPSTRLSDHTAGLLRTGALDGVLFFSPRTARSFVRLLAEAGLLDCCRTVDALCLSPAVAEAARAYSPLGSPLDSALNGDLGVTPWQGVRVAPRPEQDSLLGLLPDPSGRKGRA</sequence>
<dbReference type="InterPro" id="IPR003754">
    <property type="entry name" value="4pyrrol_synth_uPrphyn_synth"/>
</dbReference>
<evidence type="ECO:0000259" key="10">
    <source>
        <dbReference type="Pfam" id="PF02602"/>
    </source>
</evidence>
<keyword evidence="4 9" id="KW-0456">Lyase</keyword>
<accession>A0ABS4SSV8</accession>
<dbReference type="InterPro" id="IPR039793">
    <property type="entry name" value="UROS/Hem4"/>
</dbReference>
<feature type="domain" description="Tetrapyrrole biosynthesis uroporphyrinogen III synthase" evidence="10">
    <location>
        <begin position="25"/>
        <end position="223"/>
    </location>
</feature>
<dbReference type="Pfam" id="PF02602">
    <property type="entry name" value="HEM4"/>
    <property type="match status" value="1"/>
</dbReference>
<evidence type="ECO:0000256" key="6">
    <source>
        <dbReference type="ARBA" id="ARBA00037589"/>
    </source>
</evidence>
<evidence type="ECO:0000256" key="7">
    <source>
        <dbReference type="ARBA" id="ARBA00040167"/>
    </source>
</evidence>
<comment type="pathway">
    <text evidence="1 9">Porphyrin-containing compound metabolism; protoporphyrin-IX biosynthesis; coproporphyrinogen-III from 5-aminolevulinate: step 3/4.</text>
</comment>
<comment type="similarity">
    <text evidence="2 9">Belongs to the uroporphyrinogen-III synthase family.</text>
</comment>
<dbReference type="SUPFAM" id="SSF69618">
    <property type="entry name" value="HemD-like"/>
    <property type="match status" value="1"/>
</dbReference>
<dbReference type="Gene3D" id="3.40.50.10090">
    <property type="match status" value="2"/>
</dbReference>
<dbReference type="RefSeq" id="WP_209770209.1">
    <property type="nucleotide sequence ID" value="NZ_JAGINP010000023.1"/>
</dbReference>
<evidence type="ECO:0000256" key="9">
    <source>
        <dbReference type="RuleBase" id="RU366031"/>
    </source>
</evidence>
<evidence type="ECO:0000256" key="2">
    <source>
        <dbReference type="ARBA" id="ARBA00008133"/>
    </source>
</evidence>
<evidence type="ECO:0000256" key="5">
    <source>
        <dbReference type="ARBA" id="ARBA00023244"/>
    </source>
</evidence>
<reference evidence="11 12" key="1">
    <citation type="submission" date="2021-03" db="EMBL/GenBank/DDBJ databases">
        <title>Genomic Encyclopedia of Type Strains, Phase III (KMG-III): the genomes of soil and plant-associated and newly described type strains.</title>
        <authorList>
            <person name="Whitman W."/>
        </authorList>
    </citation>
    <scope>NUCLEOTIDE SEQUENCE [LARGE SCALE GENOMIC DNA]</scope>
    <source>
        <strain evidence="11 12">IMMIB AFH-6</strain>
    </source>
</reference>
<comment type="caution">
    <text evidence="11">The sequence shown here is derived from an EMBL/GenBank/DDBJ whole genome shotgun (WGS) entry which is preliminary data.</text>
</comment>
<dbReference type="GO" id="GO:0004852">
    <property type="term" value="F:uroporphyrinogen-III synthase activity"/>
    <property type="evidence" value="ECO:0007669"/>
    <property type="project" value="UniProtKB-EC"/>
</dbReference>
<dbReference type="CDD" id="cd06578">
    <property type="entry name" value="HemD"/>
    <property type="match status" value="1"/>
</dbReference>